<evidence type="ECO:0000313" key="12">
    <source>
        <dbReference type="Proteomes" id="UP001570417"/>
    </source>
</evidence>
<feature type="transmembrane region" description="Helical" evidence="9">
    <location>
        <begin position="388"/>
        <end position="412"/>
    </location>
</feature>
<evidence type="ECO:0000256" key="5">
    <source>
        <dbReference type="ARBA" id="ARBA00022842"/>
    </source>
</evidence>
<keyword evidence="12" id="KW-1185">Reference proteome</keyword>
<dbReference type="SUPFAM" id="SSF161093">
    <property type="entry name" value="MgtE membrane domain-like"/>
    <property type="match status" value="1"/>
</dbReference>
<evidence type="ECO:0000256" key="1">
    <source>
        <dbReference type="ARBA" id="ARBA00004141"/>
    </source>
</evidence>
<evidence type="ECO:0000313" key="11">
    <source>
        <dbReference type="EMBL" id="MFA0570229.1"/>
    </source>
</evidence>
<keyword evidence="9" id="KW-1003">Cell membrane</keyword>
<dbReference type="SMART" id="SM00116">
    <property type="entry name" value="CBS"/>
    <property type="match status" value="2"/>
</dbReference>
<dbReference type="Proteomes" id="UP001570417">
    <property type="component" value="Unassembled WGS sequence"/>
</dbReference>
<dbReference type="RefSeq" id="WP_137375180.1">
    <property type="nucleotide sequence ID" value="NZ_AP025490.1"/>
</dbReference>
<feature type="transmembrane region" description="Helical" evidence="9">
    <location>
        <begin position="290"/>
        <end position="309"/>
    </location>
</feature>
<dbReference type="PROSITE" id="PS51371">
    <property type="entry name" value="CBS"/>
    <property type="match status" value="2"/>
</dbReference>
<feature type="transmembrane region" description="Helical" evidence="9">
    <location>
        <begin position="315"/>
        <end position="342"/>
    </location>
</feature>
<dbReference type="CDD" id="cd04606">
    <property type="entry name" value="CBS_pair_Mg_transporter"/>
    <property type="match status" value="1"/>
</dbReference>
<evidence type="ECO:0000256" key="7">
    <source>
        <dbReference type="ARBA" id="ARBA00023136"/>
    </source>
</evidence>
<dbReference type="InterPro" id="IPR036739">
    <property type="entry name" value="SLC41_membr_dom_sf"/>
</dbReference>
<dbReference type="InterPro" id="IPR006669">
    <property type="entry name" value="MgtE_transporter"/>
</dbReference>
<dbReference type="Pfam" id="PF00571">
    <property type="entry name" value="CBS"/>
    <property type="match status" value="2"/>
</dbReference>
<evidence type="ECO:0000256" key="8">
    <source>
        <dbReference type="PROSITE-ProRule" id="PRU00703"/>
    </source>
</evidence>
<comment type="function">
    <text evidence="9">Acts as a magnesium transporter.</text>
</comment>
<dbReference type="InterPro" id="IPR006668">
    <property type="entry name" value="Mg_transptr_MgtE_intracell_dom"/>
</dbReference>
<feature type="transmembrane region" description="Helical" evidence="9">
    <location>
        <begin position="363"/>
        <end position="382"/>
    </location>
</feature>
<dbReference type="EMBL" id="JBFRUW010000073">
    <property type="protein sequence ID" value="MFA0570229.1"/>
    <property type="molecule type" value="Genomic_DNA"/>
</dbReference>
<proteinExistence type="inferred from homology"/>
<comment type="caution">
    <text evidence="11">The sequence shown here is derived from an EMBL/GenBank/DDBJ whole genome shotgun (WGS) entry which is preliminary data.</text>
</comment>
<dbReference type="Pfam" id="PF03448">
    <property type="entry name" value="MgtE_N"/>
    <property type="match status" value="1"/>
</dbReference>
<dbReference type="SUPFAM" id="SSF158791">
    <property type="entry name" value="MgtE N-terminal domain-like"/>
    <property type="match status" value="1"/>
</dbReference>
<dbReference type="Pfam" id="PF01769">
    <property type="entry name" value="MgtE"/>
    <property type="match status" value="1"/>
</dbReference>
<evidence type="ECO:0000256" key="9">
    <source>
        <dbReference type="RuleBase" id="RU362011"/>
    </source>
</evidence>
<feature type="domain" description="CBS" evidence="10">
    <location>
        <begin position="207"/>
        <end position="265"/>
    </location>
</feature>
<keyword evidence="4 9" id="KW-0812">Transmembrane</keyword>
<feature type="domain" description="CBS" evidence="10">
    <location>
        <begin position="143"/>
        <end position="205"/>
    </location>
</feature>
<evidence type="ECO:0000256" key="3">
    <source>
        <dbReference type="ARBA" id="ARBA00022448"/>
    </source>
</evidence>
<keyword evidence="3 9" id="KW-0813">Transport</keyword>
<sequence length="451" mass="48751">MAEQLEFDQAHQTLQEVSEALENGRFVHVRRQLQDMEPEDIAHLLEASPRKSREVLWQLTDPEDYGEILDELNEDVKDALVSKMAPETLAEATEGMETDDVAYVLRSLPDDVSREVLSQMDSVDRALVETALSYPEDSAGALMNTDVVTIRGDVDIDVVLRYMRMRGELPDATDALYVIDEDNRLIGNLSITALITTQPDVQVSEVMENADEAIAVETSASDIASLFERRNWVSAPVVDENQHLVGRITIDDVVDVIREDAEHSMMSMAGMDDDEDTFAPVVKSARRRSVWLGANVLAALAAASVSNMFEATLDQMAAIAVLMTIVPSMGGVAGNQTVALVIRGLALGHIGDSNKRELLLKEAAIGFLNGVLWAVIIGGIVVAWKGNWILGGIISAAMMTNLIVAGIAGVTIPVMLKKMNIDPALAGGMALTTVTDVIGLSVFLGLATILI</sequence>
<evidence type="ECO:0000256" key="2">
    <source>
        <dbReference type="ARBA" id="ARBA00009749"/>
    </source>
</evidence>
<dbReference type="InterPro" id="IPR006667">
    <property type="entry name" value="SLC41_membr_dom"/>
</dbReference>
<dbReference type="InterPro" id="IPR000644">
    <property type="entry name" value="CBS_dom"/>
</dbReference>
<dbReference type="InterPro" id="IPR046342">
    <property type="entry name" value="CBS_dom_sf"/>
</dbReference>
<dbReference type="Gene3D" id="3.10.580.10">
    <property type="entry name" value="CBS-domain"/>
    <property type="match status" value="1"/>
</dbReference>
<accession>A0ABV4NGS2</accession>
<dbReference type="Gene3D" id="1.25.60.10">
    <property type="entry name" value="MgtE N-terminal domain-like"/>
    <property type="match status" value="1"/>
</dbReference>
<comment type="similarity">
    <text evidence="2 9">Belongs to the SLC41A transporter family.</text>
</comment>
<keyword evidence="8" id="KW-0129">CBS domain</keyword>
<evidence type="ECO:0000259" key="10">
    <source>
        <dbReference type="PROSITE" id="PS51371"/>
    </source>
</evidence>
<gene>
    <name evidence="11" type="primary">mgtE</name>
    <name evidence="11" type="ORF">AB4566_18345</name>
</gene>
<dbReference type="SUPFAM" id="SSF54631">
    <property type="entry name" value="CBS-domain pair"/>
    <property type="match status" value="1"/>
</dbReference>
<dbReference type="PANTHER" id="PTHR43773:SF1">
    <property type="entry name" value="MAGNESIUM TRANSPORTER MGTE"/>
    <property type="match status" value="1"/>
</dbReference>
<feature type="transmembrane region" description="Helical" evidence="9">
    <location>
        <begin position="424"/>
        <end position="450"/>
    </location>
</feature>
<evidence type="ECO:0000256" key="6">
    <source>
        <dbReference type="ARBA" id="ARBA00022989"/>
    </source>
</evidence>
<dbReference type="Gene3D" id="1.10.357.20">
    <property type="entry name" value="SLC41 divalent cation transporters, integral membrane domain"/>
    <property type="match status" value="1"/>
</dbReference>
<keyword evidence="6 9" id="KW-1133">Transmembrane helix</keyword>
<dbReference type="SMART" id="SM00924">
    <property type="entry name" value="MgtE_N"/>
    <property type="match status" value="1"/>
</dbReference>
<comment type="subcellular location">
    <subcellularLocation>
        <location evidence="9">Cell membrane</location>
        <topology evidence="9">Multi-pass membrane protein</topology>
    </subcellularLocation>
    <subcellularLocation>
        <location evidence="1">Membrane</location>
        <topology evidence="1">Multi-pass membrane protein</topology>
    </subcellularLocation>
</comment>
<dbReference type="PANTHER" id="PTHR43773">
    <property type="entry name" value="MAGNESIUM TRANSPORTER MGTE"/>
    <property type="match status" value="1"/>
</dbReference>
<name>A0ABV4NGS2_9VIBR</name>
<comment type="subunit">
    <text evidence="9">Homodimer.</text>
</comment>
<protein>
    <recommendedName>
        <fullName evidence="9">Magnesium transporter MgtE</fullName>
    </recommendedName>
</protein>
<dbReference type="NCBIfam" id="TIGR00400">
    <property type="entry name" value="mgtE"/>
    <property type="match status" value="1"/>
</dbReference>
<keyword evidence="7 9" id="KW-0472">Membrane</keyword>
<evidence type="ECO:0000256" key="4">
    <source>
        <dbReference type="ARBA" id="ARBA00022692"/>
    </source>
</evidence>
<dbReference type="InterPro" id="IPR038076">
    <property type="entry name" value="MgtE_N_sf"/>
</dbReference>
<organism evidence="11 12">
    <name type="scientific">Vibrio gallaecicus</name>
    <dbReference type="NCBI Taxonomy" id="552386"/>
    <lineage>
        <taxon>Bacteria</taxon>
        <taxon>Pseudomonadati</taxon>
        <taxon>Pseudomonadota</taxon>
        <taxon>Gammaproteobacteria</taxon>
        <taxon>Vibrionales</taxon>
        <taxon>Vibrionaceae</taxon>
        <taxon>Vibrio</taxon>
    </lineage>
</organism>
<reference evidence="11 12" key="1">
    <citation type="journal article" date="2024" name="ISME J.">
        <title>Tailless and filamentous prophages are predominant in marine Vibrio.</title>
        <authorList>
            <person name="Steensen K."/>
            <person name="Seneca J."/>
            <person name="Bartlau N."/>
            <person name="Yu X.A."/>
            <person name="Hussain F.A."/>
            <person name="Polz M.F."/>
        </authorList>
    </citation>
    <scope>NUCLEOTIDE SEQUENCE [LARGE SCALE GENOMIC DNA]</scope>
    <source>
        <strain evidence="11 12">10N.222.51.A1</strain>
    </source>
</reference>
<keyword evidence="9" id="KW-0479">Metal-binding</keyword>
<keyword evidence="5 9" id="KW-0460">Magnesium</keyword>